<reference evidence="2 3" key="1">
    <citation type="submission" date="2018-05" db="EMBL/GenBank/DDBJ databases">
        <title>Genomic analysis of Gracilibacillus dipsosauri DD1 reveals novel features of a salt-tolerant amylase.</title>
        <authorList>
            <person name="Deutch C.E."/>
            <person name="Yang S."/>
        </authorList>
    </citation>
    <scope>NUCLEOTIDE SEQUENCE [LARGE SCALE GENOMIC DNA]</scope>
    <source>
        <strain evidence="2 3">DD1</strain>
    </source>
</reference>
<dbReference type="EMBL" id="QGTD01000011">
    <property type="protein sequence ID" value="PWU67881.1"/>
    <property type="molecule type" value="Genomic_DNA"/>
</dbReference>
<feature type="transmembrane region" description="Helical" evidence="1">
    <location>
        <begin position="148"/>
        <end position="168"/>
    </location>
</feature>
<evidence type="ECO:0000313" key="2">
    <source>
        <dbReference type="EMBL" id="PWU67881.1"/>
    </source>
</evidence>
<name>A0A317KWM6_9BACI</name>
<dbReference type="AlphaFoldDB" id="A0A317KWM6"/>
<comment type="caution">
    <text evidence="2">The sequence shown here is derived from an EMBL/GenBank/DDBJ whole genome shotgun (WGS) entry which is preliminary data.</text>
</comment>
<keyword evidence="3" id="KW-1185">Reference proteome</keyword>
<dbReference type="OrthoDB" id="1895162at2"/>
<evidence type="ECO:0000313" key="3">
    <source>
        <dbReference type="Proteomes" id="UP000245624"/>
    </source>
</evidence>
<feature type="transmembrane region" description="Helical" evidence="1">
    <location>
        <begin position="41"/>
        <end position="66"/>
    </location>
</feature>
<keyword evidence="1" id="KW-0812">Transmembrane</keyword>
<evidence type="ECO:0000256" key="1">
    <source>
        <dbReference type="SAM" id="Phobius"/>
    </source>
</evidence>
<accession>A0A317KWM6</accession>
<keyword evidence="1" id="KW-1133">Transmembrane helix</keyword>
<gene>
    <name evidence="2" type="ORF">DLJ74_12270</name>
</gene>
<organism evidence="2 3">
    <name type="scientific">Gracilibacillus dipsosauri</name>
    <dbReference type="NCBI Taxonomy" id="178340"/>
    <lineage>
        <taxon>Bacteria</taxon>
        <taxon>Bacillati</taxon>
        <taxon>Bacillota</taxon>
        <taxon>Bacilli</taxon>
        <taxon>Bacillales</taxon>
        <taxon>Bacillaceae</taxon>
        <taxon>Gracilibacillus</taxon>
    </lineage>
</organism>
<dbReference type="Proteomes" id="UP000245624">
    <property type="component" value="Unassembled WGS sequence"/>
</dbReference>
<sequence length="209" mass="24381">MRNWIIKITSFNDLKNKWLLCLSVIIFATTLYIDYKDHPSYTPFAILLCYGFAIVIAGMWSIINYINHIKIHAMYRKDHDLASFVERLAMDKDEKAELLAYMEDFKADLIEQGKSSEEAAKIALHHFTMQEFEKLAKDSTIFKLPAHYYLWGYTALLAVVFIFTLILVNLWTSPVIMVVIEATSFAYAFGFATVFFMYKVIDMMIYKKL</sequence>
<keyword evidence="1" id="KW-0472">Membrane</keyword>
<dbReference type="RefSeq" id="WP_054788467.1">
    <property type="nucleotide sequence ID" value="NZ_JAJUIE010000003.1"/>
</dbReference>
<feature type="transmembrane region" description="Helical" evidence="1">
    <location>
        <begin position="18"/>
        <end position="35"/>
    </location>
</feature>
<proteinExistence type="predicted"/>
<protein>
    <submittedName>
        <fullName evidence="2">Uncharacterized protein</fullName>
    </submittedName>
</protein>
<feature type="transmembrane region" description="Helical" evidence="1">
    <location>
        <begin position="174"/>
        <end position="198"/>
    </location>
</feature>